<proteinExistence type="predicted"/>
<dbReference type="GO" id="GO:0003824">
    <property type="term" value="F:catalytic activity"/>
    <property type="evidence" value="ECO:0007669"/>
    <property type="project" value="InterPro"/>
</dbReference>
<dbReference type="Gene3D" id="3.60.10.10">
    <property type="entry name" value="Endonuclease/exonuclease/phosphatase"/>
    <property type="match status" value="1"/>
</dbReference>
<name>A0A3B5A6X1_9TELE</name>
<organism evidence="2">
    <name type="scientific">Stegastes partitus</name>
    <name type="common">bicolor damselfish</name>
    <dbReference type="NCBI Taxonomy" id="144197"/>
    <lineage>
        <taxon>Eukaryota</taxon>
        <taxon>Metazoa</taxon>
        <taxon>Chordata</taxon>
        <taxon>Craniata</taxon>
        <taxon>Vertebrata</taxon>
        <taxon>Euteleostomi</taxon>
        <taxon>Actinopterygii</taxon>
        <taxon>Neopterygii</taxon>
        <taxon>Teleostei</taxon>
        <taxon>Neoteleostei</taxon>
        <taxon>Acanthomorphata</taxon>
        <taxon>Ovalentaria</taxon>
        <taxon>Pomacentridae</taxon>
        <taxon>Stegastes</taxon>
    </lineage>
</organism>
<accession>A0A3B5A6X1</accession>
<dbReference type="Ensembl" id="ENSSPAT00000016366.1">
    <property type="protein sequence ID" value="ENSSPAP00000016106.1"/>
    <property type="gene ID" value="ENSSPAG00000012141.1"/>
</dbReference>
<dbReference type="STRING" id="144197.ENSSPAP00000016106"/>
<dbReference type="SUPFAM" id="SSF56219">
    <property type="entry name" value="DNase I-like"/>
    <property type="match status" value="1"/>
</dbReference>
<protein>
    <recommendedName>
        <fullName evidence="1">Endonuclease/exonuclease/phosphatase domain-containing protein</fullName>
    </recommendedName>
</protein>
<dbReference type="GeneTree" id="ENSGT00950000183016"/>
<feature type="domain" description="Endonuclease/exonuclease/phosphatase" evidence="1">
    <location>
        <begin position="89"/>
        <end position="214"/>
    </location>
</feature>
<evidence type="ECO:0000259" key="1">
    <source>
        <dbReference type="Pfam" id="PF14529"/>
    </source>
</evidence>
<dbReference type="AlphaFoldDB" id="A0A3B5A6X1"/>
<evidence type="ECO:0000313" key="2">
    <source>
        <dbReference type="Ensembl" id="ENSSPAP00000016106.1"/>
    </source>
</evidence>
<dbReference type="InterPro" id="IPR005135">
    <property type="entry name" value="Endo/exonuclease/phosphatase"/>
</dbReference>
<dbReference type="InterPro" id="IPR036691">
    <property type="entry name" value="Endo/exonu/phosph_ase_sf"/>
</dbReference>
<dbReference type="Pfam" id="PF14529">
    <property type="entry name" value="Exo_endo_phos_2"/>
    <property type="match status" value="1"/>
</dbReference>
<reference evidence="2" key="1">
    <citation type="submission" date="2023-09" db="UniProtKB">
        <authorList>
            <consortium name="Ensembl"/>
        </authorList>
    </citation>
    <scope>IDENTIFICATION</scope>
</reference>
<dbReference type="CDD" id="cd09076">
    <property type="entry name" value="L1-EN"/>
    <property type="match status" value="1"/>
</dbReference>
<dbReference type="PANTHER" id="PTHR19446">
    <property type="entry name" value="REVERSE TRANSCRIPTASES"/>
    <property type="match status" value="1"/>
</dbReference>
<sequence>MGCPKNVFKQKKLYMGLVKVFSWNISGCNHPIKHKKIISYLKQLGADIAMIQVTHLNKEESEKFKKDGSTDQEGRWVTLDAQLDNQKVNIMNIYALNVLCPDFFHEICNVIRTVRNHNIILGGDFNQVRDIYLDRSGDRQRICQTCTVIDTVMEELSLINIWRMLHPLEIDCTFFSHPHQTHSQIDYILVSKSLVNHVQNSSIGNIVISDHAPVDIIINSFDSEEKTIRWRFNNSLLQNDASTSFIMSAMEEYWTYNDGSSSDPGTVWDAFKPVLRGRLIQYCSYQKRKDILFKRKLNLPISLGNVDGKILAKILSNRLDCICPTIIHQDQVGFIRGPSSADNLRRLLHILWGNKDSSDPVMAFSLDQGSRTPVLEGRNPACFRCFLLPTHLIQMISYSSSSAEAG</sequence>